<dbReference type="Proteomes" id="UP000245698">
    <property type="component" value="Unassembled WGS sequence"/>
</dbReference>
<reference evidence="3" key="1">
    <citation type="submission" date="2016-12" db="EMBL/GenBank/DDBJ databases">
        <authorList>
            <person name="Brunel B."/>
        </authorList>
    </citation>
    <scope>NUCLEOTIDE SEQUENCE [LARGE SCALE GENOMIC DNA]</scope>
</reference>
<proteinExistence type="predicted"/>
<accession>A0A2P9AM98</accession>
<protein>
    <submittedName>
        <fullName evidence="2">Uncharacterized protein</fullName>
    </submittedName>
</protein>
<feature type="region of interest" description="Disordered" evidence="1">
    <location>
        <begin position="41"/>
        <end position="62"/>
    </location>
</feature>
<sequence>MTIRKIAATVQRLDNTTLKTSYGSNMTQREHVFVAEEDDAGTIGFDEGSPLPISAASEPLKW</sequence>
<name>A0A2P9AM98_9HYPH</name>
<evidence type="ECO:0000256" key="1">
    <source>
        <dbReference type="SAM" id="MobiDB-lite"/>
    </source>
</evidence>
<evidence type="ECO:0000313" key="2">
    <source>
        <dbReference type="EMBL" id="SJM32262.1"/>
    </source>
</evidence>
<evidence type="ECO:0000313" key="3">
    <source>
        <dbReference type="Proteomes" id="UP000245698"/>
    </source>
</evidence>
<dbReference type="AlphaFoldDB" id="A0A2P9AM98"/>
<dbReference type="RefSeq" id="WP_123149308.1">
    <property type="nucleotide sequence ID" value="NZ_FUIG01000034.1"/>
</dbReference>
<gene>
    <name evidence="2" type="ORF">BQ8482_270009</name>
</gene>
<dbReference type="EMBL" id="FUIG01000034">
    <property type="protein sequence ID" value="SJM32262.1"/>
    <property type="molecule type" value="Genomic_DNA"/>
</dbReference>
<organism evidence="2 3">
    <name type="scientific">Mesorhizobium delmotii</name>
    <dbReference type="NCBI Taxonomy" id="1631247"/>
    <lineage>
        <taxon>Bacteria</taxon>
        <taxon>Pseudomonadati</taxon>
        <taxon>Pseudomonadota</taxon>
        <taxon>Alphaproteobacteria</taxon>
        <taxon>Hyphomicrobiales</taxon>
        <taxon>Phyllobacteriaceae</taxon>
        <taxon>Mesorhizobium</taxon>
    </lineage>
</organism>
<keyword evidence="3" id="KW-1185">Reference proteome</keyword>